<dbReference type="GO" id="GO:0030897">
    <property type="term" value="C:HOPS complex"/>
    <property type="evidence" value="ECO:0007669"/>
    <property type="project" value="TreeGrafter"/>
</dbReference>
<dbReference type="InterPro" id="IPR006925">
    <property type="entry name" value="Vps16_C"/>
</dbReference>
<dbReference type="GO" id="GO:0042144">
    <property type="term" value="P:vacuole fusion, non-autophagic"/>
    <property type="evidence" value="ECO:0007669"/>
    <property type="project" value="TreeGrafter"/>
</dbReference>
<dbReference type="GO" id="GO:0006886">
    <property type="term" value="P:intracellular protein transport"/>
    <property type="evidence" value="ECO:0007669"/>
    <property type="project" value="InterPro"/>
</dbReference>
<proteinExistence type="predicted"/>
<dbReference type="PANTHER" id="PTHR12811">
    <property type="entry name" value="VACUOLAR PROTEIN SORTING VPS16"/>
    <property type="match status" value="1"/>
</dbReference>
<dbReference type="EMBL" id="HBGO01021249">
    <property type="protein sequence ID" value="CAD9343640.1"/>
    <property type="molecule type" value="Transcribed_RNA"/>
</dbReference>
<dbReference type="Gene3D" id="1.10.150.780">
    <property type="entry name" value="Vps16, C-terminal region"/>
    <property type="match status" value="1"/>
</dbReference>
<dbReference type="PANTHER" id="PTHR12811:SF0">
    <property type="entry name" value="VACUOLAR PROTEIN SORTING-ASSOCIATED PROTEIN 16 HOMOLOG"/>
    <property type="match status" value="1"/>
</dbReference>
<sequence length="231" mass="26242">MLRSQKYISAGSTMARRAMEKTEVKERAKMLQEASKIFGLAKESAFHKSSTDDYIELLSEQERLRKSYDSPDVAPKSTSVTSTIFSVIRFAGQRPREAHRLFQDAEYLAKKFRVPEKRLWHAKVRAFAESGQWANLRNLADSRAKPPIGFKPFALAAIKGQQGVVEVMRYVEKIGSSEDRYELFCEAGLWKRALEEATKLQDGRRIMHVRSLATSPDVQQLCDELVGRLGA</sequence>
<dbReference type="InterPro" id="IPR038132">
    <property type="entry name" value="Vps16_C_sf"/>
</dbReference>
<dbReference type="GO" id="GO:0003779">
    <property type="term" value="F:actin binding"/>
    <property type="evidence" value="ECO:0007669"/>
    <property type="project" value="TreeGrafter"/>
</dbReference>
<accession>A0A7S2ELE1</accession>
<evidence type="ECO:0000313" key="2">
    <source>
        <dbReference type="EMBL" id="CAD9343640.1"/>
    </source>
</evidence>
<dbReference type="AlphaFoldDB" id="A0A7S2ELE1"/>
<organism evidence="2">
    <name type="scientific">Trieres chinensis</name>
    <name type="common">Marine centric diatom</name>
    <name type="synonym">Odontella sinensis</name>
    <dbReference type="NCBI Taxonomy" id="1514140"/>
    <lineage>
        <taxon>Eukaryota</taxon>
        <taxon>Sar</taxon>
        <taxon>Stramenopiles</taxon>
        <taxon>Ochrophyta</taxon>
        <taxon>Bacillariophyta</taxon>
        <taxon>Mediophyceae</taxon>
        <taxon>Biddulphiophycidae</taxon>
        <taxon>Eupodiscales</taxon>
        <taxon>Parodontellaceae</taxon>
        <taxon>Trieres</taxon>
    </lineage>
</organism>
<dbReference type="InterPro" id="IPR016534">
    <property type="entry name" value="VPS16"/>
</dbReference>
<name>A0A7S2ELE1_TRICV</name>
<reference evidence="2" key="1">
    <citation type="submission" date="2021-01" db="EMBL/GenBank/DDBJ databases">
        <authorList>
            <person name="Corre E."/>
            <person name="Pelletier E."/>
            <person name="Niang G."/>
            <person name="Scheremetjew M."/>
            <person name="Finn R."/>
            <person name="Kale V."/>
            <person name="Holt S."/>
            <person name="Cochrane G."/>
            <person name="Meng A."/>
            <person name="Brown T."/>
            <person name="Cohen L."/>
        </authorList>
    </citation>
    <scope>NUCLEOTIDE SEQUENCE</scope>
    <source>
        <strain evidence="2">Grunow 1884</strain>
    </source>
</reference>
<feature type="domain" description="Vps16 C-terminal" evidence="1">
    <location>
        <begin position="15"/>
        <end position="212"/>
    </location>
</feature>
<dbReference type="Pfam" id="PF04840">
    <property type="entry name" value="Vps16_C"/>
    <property type="match status" value="1"/>
</dbReference>
<gene>
    <name evidence="2" type="ORF">OSIN01602_LOCUS12196</name>
</gene>
<dbReference type="GO" id="GO:0016197">
    <property type="term" value="P:endosomal transport"/>
    <property type="evidence" value="ECO:0007669"/>
    <property type="project" value="TreeGrafter"/>
</dbReference>
<evidence type="ECO:0000259" key="1">
    <source>
        <dbReference type="Pfam" id="PF04840"/>
    </source>
</evidence>
<dbReference type="GO" id="GO:0005765">
    <property type="term" value="C:lysosomal membrane"/>
    <property type="evidence" value="ECO:0007669"/>
    <property type="project" value="TreeGrafter"/>
</dbReference>
<protein>
    <recommendedName>
        <fullName evidence="1">Vps16 C-terminal domain-containing protein</fullName>
    </recommendedName>
</protein>
<dbReference type="GO" id="GO:0005768">
    <property type="term" value="C:endosome"/>
    <property type="evidence" value="ECO:0007669"/>
    <property type="project" value="TreeGrafter"/>
</dbReference>